<sequence length="249" mass="28767">MVERKINVASPKDLQFWGSYDHYNVDNPHVGDPRNLQFTQWNYCRLRYALFCRCCRELGEDNPRCRYQYYRAEMACTQDFLDIANKFRDQGLQFKAMNNPPKTVVKSVSLVKGGNGRAKLSLARQNAIDWHATDTVHQERLSNHLQGFFNKDWEITKEKAYWGVNSTTCAIESNDNVALVILFKGNTCNSMIQHIPFACSLKGIPYVSLVNRVVPPPTIPVKNLTVLALKRTNEDIDTFMELIRHYNNK</sequence>
<dbReference type="InterPro" id="IPR029064">
    <property type="entry name" value="Ribosomal_eL30-like_sf"/>
</dbReference>
<organism evidence="3 4">
    <name type="scientific">Babesia ovis</name>
    <dbReference type="NCBI Taxonomy" id="5869"/>
    <lineage>
        <taxon>Eukaryota</taxon>
        <taxon>Sar</taxon>
        <taxon>Alveolata</taxon>
        <taxon>Apicomplexa</taxon>
        <taxon>Aconoidasida</taxon>
        <taxon>Piroplasmida</taxon>
        <taxon>Babesiidae</taxon>
        <taxon>Babesia</taxon>
    </lineage>
</organism>
<keyword evidence="2" id="KW-0496">Mitochondrion</keyword>
<protein>
    <submittedName>
        <fullName evidence="3">Cytochrome c oxidase subunit</fullName>
    </submittedName>
</protein>
<dbReference type="SUPFAM" id="SSF47694">
    <property type="entry name" value="Cytochrome c oxidase subunit h"/>
    <property type="match status" value="1"/>
</dbReference>
<keyword evidence="4" id="KW-1185">Reference proteome</keyword>
<dbReference type="SUPFAM" id="SSF55315">
    <property type="entry name" value="L30e-like"/>
    <property type="match status" value="1"/>
</dbReference>
<evidence type="ECO:0000256" key="2">
    <source>
        <dbReference type="ARBA" id="ARBA00023128"/>
    </source>
</evidence>
<dbReference type="EMBL" id="BLIY01000024">
    <property type="protein sequence ID" value="GFE55680.1"/>
    <property type="molecule type" value="Genomic_DNA"/>
</dbReference>
<comment type="caution">
    <text evidence="3">The sequence shown here is derived from an EMBL/GenBank/DDBJ whole genome shotgun (WGS) entry which is preliminary data.</text>
</comment>
<evidence type="ECO:0000313" key="4">
    <source>
        <dbReference type="Proteomes" id="UP001057455"/>
    </source>
</evidence>
<proteinExistence type="predicted"/>
<dbReference type="OrthoDB" id="1107506at2759"/>
<name>A0A9W5WW29_BABOV</name>
<accession>A0A9W5WW29</accession>
<reference evidence="3" key="1">
    <citation type="submission" date="2019-12" db="EMBL/GenBank/DDBJ databases">
        <title>Genome sequence of Babesia ovis.</title>
        <authorList>
            <person name="Yamagishi J."/>
            <person name="Sevinc F."/>
            <person name="Xuan X."/>
        </authorList>
    </citation>
    <scope>NUCLEOTIDE SEQUENCE</scope>
    <source>
        <strain evidence="3">Selcuk</strain>
    </source>
</reference>
<dbReference type="GO" id="GO:0005739">
    <property type="term" value="C:mitochondrion"/>
    <property type="evidence" value="ECO:0007669"/>
    <property type="project" value="UniProtKB-SubCell"/>
</dbReference>
<gene>
    <name evidence="3" type="ORF">BaOVIS_030840</name>
</gene>
<dbReference type="Gene3D" id="3.30.1330.30">
    <property type="match status" value="1"/>
</dbReference>
<dbReference type="AlphaFoldDB" id="A0A9W5WW29"/>
<dbReference type="Proteomes" id="UP001057455">
    <property type="component" value="Unassembled WGS sequence"/>
</dbReference>
<evidence type="ECO:0000313" key="3">
    <source>
        <dbReference type="EMBL" id="GFE55680.1"/>
    </source>
</evidence>
<dbReference type="InterPro" id="IPR036549">
    <property type="entry name" value="CX6/COA6-like_sf"/>
</dbReference>
<evidence type="ECO:0000256" key="1">
    <source>
        <dbReference type="ARBA" id="ARBA00004173"/>
    </source>
</evidence>
<comment type="subcellular location">
    <subcellularLocation>
        <location evidence="1">Mitochondrion</location>
    </subcellularLocation>
</comment>